<reference evidence="3" key="1">
    <citation type="submission" date="2017-09" db="EMBL/GenBank/DDBJ databases">
        <authorList>
            <person name="Varghese N."/>
            <person name="Submissions S."/>
        </authorList>
    </citation>
    <scope>NUCLEOTIDE SEQUENCE [LARGE SCALE GENOMIC DNA]</scope>
    <source>
        <strain evidence="3">DSM 29961</strain>
    </source>
</reference>
<name>A0A286GRX4_9BACT</name>
<dbReference type="Gene3D" id="1.20.1170.10">
    <property type="match status" value="1"/>
</dbReference>
<dbReference type="Pfam" id="PF05791">
    <property type="entry name" value="Bacillus_HBL"/>
    <property type="match status" value="1"/>
</dbReference>
<protein>
    <submittedName>
        <fullName evidence="2">Haemolytic enterotoxin (HBL)</fullName>
    </submittedName>
</protein>
<gene>
    <name evidence="2" type="ORF">SAMN06269250_5928</name>
</gene>
<dbReference type="Proteomes" id="UP000219452">
    <property type="component" value="Unassembled WGS sequence"/>
</dbReference>
<accession>A0A286GRX4</accession>
<dbReference type="EMBL" id="OCNH01000007">
    <property type="protein sequence ID" value="SOD97809.1"/>
    <property type="molecule type" value="Genomic_DNA"/>
</dbReference>
<dbReference type="CDD" id="cd22652">
    <property type="entry name" value="ClyA_AhlB-like"/>
    <property type="match status" value="1"/>
</dbReference>
<evidence type="ECO:0000256" key="1">
    <source>
        <dbReference type="SAM" id="Phobius"/>
    </source>
</evidence>
<feature type="transmembrane region" description="Helical" evidence="1">
    <location>
        <begin position="180"/>
        <end position="201"/>
    </location>
</feature>
<keyword evidence="1" id="KW-1133">Transmembrane helix</keyword>
<keyword evidence="1" id="KW-0812">Transmembrane</keyword>
<dbReference type="InterPro" id="IPR052785">
    <property type="entry name" value="Enterotoxin_cmpnt"/>
</dbReference>
<sequence>MENVATTGAVQGLDNASKGYSSQGLIVQGYCNSVLQQASVNLHSTPKLKTLETGINDGLVIAKGHADDYLANIQPLILDSVADMSNYFKVYNSIATVLAKNTNEDAWIRSLNQMKDQSTQYETNAKSIVNKLIVLNSNLGVDSSAFARMVSDLNVAADGDDGILKSIDGQLGTLQGQIDGCIAGMALSGLAVIGGAIMIGIGAISEIFTGGAATALILGGVAVVAAGVGGEAGSAITFQTLNNQKNDLLVQQSSLSNEVKLALGLSIGYNGINSQARAAMSAATQMSNAWGLLKGELGNLVSNLEDGITSTDIMREIFLTAANLTIPDVKRGIDNINSQMSGTQVLIAPQGQRIGDFAVSLANGYKLAA</sequence>
<keyword evidence="1" id="KW-0472">Membrane</keyword>
<dbReference type="GO" id="GO:0016020">
    <property type="term" value="C:membrane"/>
    <property type="evidence" value="ECO:0007669"/>
    <property type="project" value="InterPro"/>
</dbReference>
<evidence type="ECO:0000313" key="2">
    <source>
        <dbReference type="EMBL" id="SOD97809.1"/>
    </source>
</evidence>
<proteinExistence type="predicted"/>
<dbReference type="RefSeq" id="WP_097130975.1">
    <property type="nucleotide sequence ID" value="NZ_OCNH01000007.1"/>
</dbReference>
<dbReference type="OrthoDB" id="1157384at2"/>
<evidence type="ECO:0000313" key="3">
    <source>
        <dbReference type="Proteomes" id="UP000219452"/>
    </source>
</evidence>
<dbReference type="SUPFAM" id="SSF58100">
    <property type="entry name" value="Bacterial hemolysins"/>
    <property type="match status" value="1"/>
</dbReference>
<organism evidence="2 3">
    <name type="scientific">Spirosoma fluviale</name>
    <dbReference type="NCBI Taxonomy" id="1597977"/>
    <lineage>
        <taxon>Bacteria</taxon>
        <taxon>Pseudomonadati</taxon>
        <taxon>Bacteroidota</taxon>
        <taxon>Cytophagia</taxon>
        <taxon>Cytophagales</taxon>
        <taxon>Cytophagaceae</taxon>
        <taxon>Spirosoma</taxon>
    </lineage>
</organism>
<dbReference type="AlphaFoldDB" id="A0A286GRX4"/>
<dbReference type="InterPro" id="IPR008414">
    <property type="entry name" value="HBL"/>
</dbReference>
<feature type="transmembrane region" description="Helical" evidence="1">
    <location>
        <begin position="207"/>
        <end position="228"/>
    </location>
</feature>
<dbReference type="PANTHER" id="PTHR38443:SF2">
    <property type="entry name" value="NON-HEMOLYTIC ENTEROTOXIN LYTIC COMPONENT L1"/>
    <property type="match status" value="1"/>
</dbReference>
<keyword evidence="3" id="KW-1185">Reference proteome</keyword>
<dbReference type="PANTHER" id="PTHR38443">
    <property type="match status" value="1"/>
</dbReference>